<dbReference type="Gene3D" id="3.40.50.300">
    <property type="entry name" value="P-loop containing nucleotide triphosphate hydrolases"/>
    <property type="match status" value="3"/>
</dbReference>
<keyword evidence="5" id="KW-0539">Nucleus</keyword>
<comment type="subcellular location">
    <subcellularLocation>
        <location evidence="1">Nucleus</location>
    </subcellularLocation>
</comment>
<evidence type="ECO:0000256" key="9">
    <source>
        <dbReference type="SAM" id="MobiDB-lite"/>
    </source>
</evidence>
<accession>A0A7J7IZM0</accession>
<dbReference type="AlphaFoldDB" id="A0A7J7IZM0"/>
<protein>
    <recommendedName>
        <fullName evidence="7">DNA 3'-5' helicase</fullName>
        <ecNumber evidence="7">5.6.2.4</ecNumber>
    </recommendedName>
</protein>
<keyword evidence="8" id="KW-0479">Metal-binding</keyword>
<dbReference type="SMART" id="SM00343">
    <property type="entry name" value="ZnF_C2HC"/>
    <property type="match status" value="1"/>
</dbReference>
<keyword evidence="3" id="KW-0547">Nucleotide-binding</keyword>
<reference evidence="13" key="1">
    <citation type="submission" date="2020-06" db="EMBL/GenBank/DDBJ databases">
        <title>Draft genome of Bugula neritina, a colonial animal packing powerful symbionts and potential medicines.</title>
        <authorList>
            <person name="Rayko M."/>
        </authorList>
    </citation>
    <scope>NUCLEOTIDE SEQUENCE [LARGE SCALE GENOMIC DNA]</scope>
    <source>
        <strain evidence="13">Kwan_BN1</strain>
    </source>
</reference>
<feature type="domain" description="CCHC-type" evidence="10">
    <location>
        <begin position="325"/>
        <end position="340"/>
    </location>
</feature>
<dbReference type="SUPFAM" id="SSF52540">
    <property type="entry name" value="P-loop containing nucleoside triphosphate hydrolases"/>
    <property type="match status" value="1"/>
</dbReference>
<dbReference type="GO" id="GO:0003676">
    <property type="term" value="F:nucleic acid binding"/>
    <property type="evidence" value="ECO:0007669"/>
    <property type="project" value="InterPro"/>
</dbReference>
<dbReference type="GO" id="GO:0005737">
    <property type="term" value="C:cytoplasm"/>
    <property type="evidence" value="ECO:0007669"/>
    <property type="project" value="TreeGrafter"/>
</dbReference>
<dbReference type="Pfam" id="PF11719">
    <property type="entry name" value="Drc1-Sld2"/>
    <property type="match status" value="1"/>
</dbReference>
<dbReference type="InterPro" id="IPR001650">
    <property type="entry name" value="Helicase_C-like"/>
</dbReference>
<dbReference type="GO" id="GO:0005634">
    <property type="term" value="C:nucleus"/>
    <property type="evidence" value="ECO:0007669"/>
    <property type="project" value="UniProtKB-SubCell"/>
</dbReference>
<dbReference type="InterPro" id="IPR001878">
    <property type="entry name" value="Znf_CCHC"/>
</dbReference>
<comment type="caution">
    <text evidence="13">The sequence shown here is derived from an EMBL/GenBank/DDBJ whole genome shotgun (WGS) entry which is preliminary data.</text>
</comment>
<evidence type="ECO:0000256" key="8">
    <source>
        <dbReference type="PROSITE-ProRule" id="PRU00047"/>
    </source>
</evidence>
<dbReference type="GO" id="GO:0005524">
    <property type="term" value="F:ATP binding"/>
    <property type="evidence" value="ECO:0007669"/>
    <property type="project" value="UniProtKB-KW"/>
</dbReference>
<dbReference type="GO" id="GO:0005694">
    <property type="term" value="C:chromosome"/>
    <property type="evidence" value="ECO:0007669"/>
    <property type="project" value="TreeGrafter"/>
</dbReference>
<dbReference type="EMBL" id="VXIV02003270">
    <property type="protein sequence ID" value="KAF6018871.1"/>
    <property type="molecule type" value="Genomic_DNA"/>
</dbReference>
<dbReference type="InterPro" id="IPR036875">
    <property type="entry name" value="Znf_CCHC_sf"/>
</dbReference>
<feature type="compositionally biased region" description="Basic and acidic residues" evidence="9">
    <location>
        <begin position="211"/>
        <end position="227"/>
    </location>
</feature>
<evidence type="ECO:0000313" key="13">
    <source>
        <dbReference type="EMBL" id="KAF6018871.1"/>
    </source>
</evidence>
<dbReference type="Pfam" id="PF00271">
    <property type="entry name" value="Helicase_C"/>
    <property type="match status" value="1"/>
</dbReference>
<evidence type="ECO:0000313" key="14">
    <source>
        <dbReference type="Proteomes" id="UP000593567"/>
    </source>
</evidence>
<comment type="similarity">
    <text evidence="2">Belongs to the helicase family. RecQ subfamily.</text>
</comment>
<dbReference type="CDD" id="cd18794">
    <property type="entry name" value="SF2_C_RecQ"/>
    <property type="match status" value="1"/>
</dbReference>
<dbReference type="Gene3D" id="4.10.60.10">
    <property type="entry name" value="Zinc finger, CCHC-type"/>
    <property type="match status" value="1"/>
</dbReference>
<dbReference type="OrthoDB" id="10261556at2759"/>
<feature type="domain" description="Helicase C-terminal" evidence="12">
    <location>
        <begin position="599"/>
        <end position="762"/>
    </location>
</feature>
<dbReference type="PANTHER" id="PTHR13710:SF108">
    <property type="entry name" value="ATP-DEPENDENT DNA HELICASE Q4"/>
    <property type="match status" value="1"/>
</dbReference>
<dbReference type="Gene3D" id="1.10.10.1460">
    <property type="match status" value="1"/>
</dbReference>
<evidence type="ECO:0000259" key="11">
    <source>
        <dbReference type="PROSITE" id="PS51192"/>
    </source>
</evidence>
<dbReference type="Pfam" id="PF00098">
    <property type="entry name" value="zf-CCHC"/>
    <property type="match status" value="1"/>
</dbReference>
<dbReference type="Proteomes" id="UP000593567">
    <property type="component" value="Unassembled WGS sequence"/>
</dbReference>
<dbReference type="PROSITE" id="PS51192">
    <property type="entry name" value="HELICASE_ATP_BIND_1"/>
    <property type="match status" value="1"/>
</dbReference>
<evidence type="ECO:0000259" key="12">
    <source>
        <dbReference type="PROSITE" id="PS51194"/>
    </source>
</evidence>
<dbReference type="PANTHER" id="PTHR13710">
    <property type="entry name" value="DNA HELICASE RECQ FAMILY MEMBER"/>
    <property type="match status" value="1"/>
</dbReference>
<evidence type="ECO:0000256" key="7">
    <source>
        <dbReference type="ARBA" id="ARBA00034808"/>
    </source>
</evidence>
<feature type="region of interest" description="Disordered" evidence="9">
    <location>
        <begin position="203"/>
        <end position="227"/>
    </location>
</feature>
<evidence type="ECO:0000259" key="10">
    <source>
        <dbReference type="PROSITE" id="PS50158"/>
    </source>
</evidence>
<dbReference type="SMART" id="SM00487">
    <property type="entry name" value="DEXDc"/>
    <property type="match status" value="1"/>
</dbReference>
<keyword evidence="8" id="KW-0863">Zinc-finger</keyword>
<evidence type="ECO:0000256" key="4">
    <source>
        <dbReference type="ARBA" id="ARBA00022840"/>
    </source>
</evidence>
<evidence type="ECO:0000256" key="3">
    <source>
        <dbReference type="ARBA" id="ARBA00022741"/>
    </source>
</evidence>
<comment type="catalytic activity">
    <reaction evidence="6">
        <text>Couples ATP hydrolysis with the unwinding of duplex DNA by translocating in the 3'-5' direction.</text>
        <dbReference type="EC" id="5.6.2.4"/>
    </reaction>
</comment>
<keyword evidence="8" id="KW-0862">Zinc</keyword>
<keyword evidence="14" id="KW-1185">Reference proteome</keyword>
<dbReference type="GO" id="GO:0000724">
    <property type="term" value="P:double-strand break repair via homologous recombination"/>
    <property type="evidence" value="ECO:0007669"/>
    <property type="project" value="TreeGrafter"/>
</dbReference>
<name>A0A7J7IZM0_BUGNE</name>
<dbReference type="GO" id="GO:0006260">
    <property type="term" value="P:DNA replication"/>
    <property type="evidence" value="ECO:0007669"/>
    <property type="project" value="InterPro"/>
</dbReference>
<dbReference type="InterPro" id="IPR011545">
    <property type="entry name" value="DEAD/DEAH_box_helicase_dom"/>
</dbReference>
<proteinExistence type="inferred from homology"/>
<dbReference type="InterPro" id="IPR027417">
    <property type="entry name" value="P-loop_NTPase"/>
</dbReference>
<dbReference type="InterPro" id="IPR014001">
    <property type="entry name" value="Helicase_ATP-bd"/>
</dbReference>
<dbReference type="PROSITE" id="PS50158">
    <property type="entry name" value="ZF_CCHC"/>
    <property type="match status" value="1"/>
</dbReference>
<keyword evidence="4" id="KW-0067">ATP-binding</keyword>
<dbReference type="InterPro" id="IPR021110">
    <property type="entry name" value="DNA_rep_checkpnt_protein"/>
</dbReference>
<dbReference type="GO" id="GO:0009378">
    <property type="term" value="F:four-way junction helicase activity"/>
    <property type="evidence" value="ECO:0007669"/>
    <property type="project" value="TreeGrafter"/>
</dbReference>
<dbReference type="Pfam" id="PF00270">
    <property type="entry name" value="DEAD"/>
    <property type="match status" value="1"/>
</dbReference>
<evidence type="ECO:0000256" key="2">
    <source>
        <dbReference type="ARBA" id="ARBA00005446"/>
    </source>
</evidence>
<dbReference type="SMART" id="SM00490">
    <property type="entry name" value="HELICc"/>
    <property type="match status" value="1"/>
</dbReference>
<gene>
    <name evidence="13" type="ORF">EB796_022815</name>
</gene>
<dbReference type="PROSITE" id="PS51194">
    <property type="entry name" value="HELICASE_CTER"/>
    <property type="match status" value="1"/>
</dbReference>
<evidence type="ECO:0000256" key="5">
    <source>
        <dbReference type="ARBA" id="ARBA00023242"/>
    </source>
</evidence>
<organism evidence="13 14">
    <name type="scientific">Bugula neritina</name>
    <name type="common">Brown bryozoan</name>
    <name type="synonym">Sertularia neritina</name>
    <dbReference type="NCBI Taxonomy" id="10212"/>
    <lineage>
        <taxon>Eukaryota</taxon>
        <taxon>Metazoa</taxon>
        <taxon>Spiralia</taxon>
        <taxon>Lophotrochozoa</taxon>
        <taxon>Bryozoa</taxon>
        <taxon>Gymnolaemata</taxon>
        <taxon>Cheilostomatida</taxon>
        <taxon>Flustrina</taxon>
        <taxon>Buguloidea</taxon>
        <taxon>Bugulidae</taxon>
        <taxon>Bugula</taxon>
    </lineage>
</organism>
<dbReference type="GO" id="GO:0008270">
    <property type="term" value="F:zinc ion binding"/>
    <property type="evidence" value="ECO:0007669"/>
    <property type="project" value="UniProtKB-KW"/>
</dbReference>
<dbReference type="FunFam" id="1.10.10.1460:FF:000001">
    <property type="entry name" value="DNA replication regulator Sld2"/>
    <property type="match status" value="1"/>
</dbReference>
<sequence>MVAMDEIKKKLKVWEYYFAKCHQRKPSKKDIDAAPSDIKDSYRLYNKLKHEALSKSVEKGNNENVSDVWGEQVSVKALKDNQLEYLEDGSVKVKPTEPNKTCAQDWTERLSRKLTNCADRQSLGTATPVKTALTGIVKNNISDNLDTSPALNNGLLVTSSSNTNGSDSKTLVSAILSREQKSAYKSLPSSKEAEKFTEHELEANQELNKTSVDRGKEQPDDLKVPPKDVQCKSYLNEQRPLSLKNVQIVVYSVQTTSVEPEAKKLKPMTSSCKISSSRVHRTNDNFVKLNLRKKVYAKGKAGVKGAAYKRQQWRNKMSAKRGTACFKCGKEGHWANKCSNSSVSGQDKEKEEVFHEDTDGFLLNKPVDDYLDDLMLGAYTGEKEESKSVCAASCSPLYAVEEKSACEEKALQTLQEVFGFEAFRPGQLETVCRILQGKSTLVMLSTGAGKSLCYQLPAYLHAQRSGSIAVIISPLVSLMEDQKVVPSFYSAPPEFMCSTSRVNIEFLNKLPPISFACIDEAHCLSEWSHNFRPSYLRVCKILRVRFGVTCFLGLTATATKETVVTISKHLNLDCVESDCIRGTILPPNLNLSVSRDCHKEQALLDLLQSKRFRECHSIIIYCTRREQANRLASLLRTVLSNDESSDSSKKTFVAESYHAGLSAAQRRRIQKQFMTGKLRIVVATVAFGMGLDKSDVRAVIHYTLPKGFESYVQEVGRAGRDGLAAECHVFLEPEGTDVSELEKHTYANSIDQSVIRKLLSAIYTSCKCQKLAEALSQSENRPLDELTACAGHERTLVISKAVQEFNITEQGMFYMFSIFHLHV</sequence>
<dbReference type="EC" id="5.6.2.4" evidence="7"/>
<feature type="domain" description="Helicase ATP-binding" evidence="11">
    <location>
        <begin position="431"/>
        <end position="576"/>
    </location>
</feature>
<dbReference type="SUPFAM" id="SSF57756">
    <property type="entry name" value="Retrovirus zinc finger-like domains"/>
    <property type="match status" value="1"/>
</dbReference>
<dbReference type="CDD" id="cd22289">
    <property type="entry name" value="RecQL4_SLD2_NTD"/>
    <property type="match status" value="1"/>
</dbReference>
<evidence type="ECO:0000256" key="1">
    <source>
        <dbReference type="ARBA" id="ARBA00004123"/>
    </source>
</evidence>
<dbReference type="GO" id="GO:0043138">
    <property type="term" value="F:3'-5' DNA helicase activity"/>
    <property type="evidence" value="ECO:0007669"/>
    <property type="project" value="UniProtKB-EC"/>
</dbReference>
<evidence type="ECO:0000256" key="6">
    <source>
        <dbReference type="ARBA" id="ARBA00034617"/>
    </source>
</evidence>